<comment type="caution">
    <text evidence="2">The sequence shown here is derived from an EMBL/GenBank/DDBJ whole genome shotgun (WGS) entry which is preliminary data.</text>
</comment>
<dbReference type="eggNOG" id="COG2355">
    <property type="taxonomic scope" value="Bacteria"/>
</dbReference>
<dbReference type="Proteomes" id="UP000006242">
    <property type="component" value="Unassembled WGS sequence"/>
</dbReference>
<dbReference type="OrthoDB" id="6071905at2"/>
<evidence type="ECO:0000313" key="2">
    <source>
        <dbReference type="EMBL" id="ERJ18598.1"/>
    </source>
</evidence>
<proteinExistence type="predicted"/>
<dbReference type="RefSeq" id="WP_021031733.1">
    <property type="nucleotide sequence ID" value="NZ_AFNV02000017.1"/>
</dbReference>
<dbReference type="PROSITE" id="PS51257">
    <property type="entry name" value="PROKAR_LIPOPROTEIN"/>
    <property type="match status" value="1"/>
</dbReference>
<dbReference type="InterPro" id="IPR032466">
    <property type="entry name" value="Metal_Hydrolase"/>
</dbReference>
<reference evidence="2 3" key="2">
    <citation type="journal article" date="2013" name="PLoS ONE">
        <title>INDIGO - INtegrated Data Warehouse of MIcrobial GenOmes with Examples from the Red Sea Extremophiles.</title>
        <authorList>
            <person name="Alam I."/>
            <person name="Antunes A."/>
            <person name="Kamau A.A."/>
            <person name="Ba Alawi W."/>
            <person name="Kalkatawi M."/>
            <person name="Stingl U."/>
            <person name="Bajic V.B."/>
        </authorList>
    </citation>
    <scope>NUCLEOTIDE SEQUENCE [LARGE SCALE GENOMIC DNA]</scope>
    <source>
        <strain evidence="2 3">E1L3A</strain>
    </source>
</reference>
<reference evidence="2 3" key="1">
    <citation type="journal article" date="2011" name="J. Bacteriol.">
        <title>Genome sequence of Salinisphaera shabanensis, a gammaproteobacterium from the harsh, variable environment of the brine-seawater interface of the Shaban Deep in the Red Sea.</title>
        <authorList>
            <person name="Antunes A."/>
            <person name="Alam I."/>
            <person name="Bajic V.B."/>
            <person name="Stingl U."/>
        </authorList>
    </citation>
    <scope>NUCLEOTIDE SEQUENCE [LARGE SCALE GENOMIC DNA]</scope>
    <source>
        <strain evidence="2 3">E1L3A</strain>
    </source>
</reference>
<keyword evidence="2" id="KW-0449">Lipoprotein</keyword>
<dbReference type="STRING" id="1033802.SSPSH_002512"/>
<name>U2FWI5_9GAMM</name>
<dbReference type="SUPFAM" id="SSF51556">
    <property type="entry name" value="Metallo-dependent hydrolases"/>
    <property type="match status" value="1"/>
</dbReference>
<evidence type="ECO:0000313" key="3">
    <source>
        <dbReference type="Proteomes" id="UP000006242"/>
    </source>
</evidence>
<feature type="compositionally biased region" description="Acidic residues" evidence="1">
    <location>
        <begin position="43"/>
        <end position="58"/>
    </location>
</feature>
<organism evidence="2 3">
    <name type="scientific">Salinisphaera shabanensis E1L3A</name>
    <dbReference type="NCBI Taxonomy" id="1033802"/>
    <lineage>
        <taxon>Bacteria</taxon>
        <taxon>Pseudomonadati</taxon>
        <taxon>Pseudomonadota</taxon>
        <taxon>Gammaproteobacteria</taxon>
        <taxon>Salinisphaerales</taxon>
        <taxon>Salinisphaeraceae</taxon>
        <taxon>Salinisphaera</taxon>
    </lineage>
</organism>
<sequence>MRTNVVLVSILIAALVGFTGCSDDGTVNLPGSAGGGSAGNPDGDGDSGDGSDEKDEEVVGAPVTRNRYALNNQCFAIRANERQAYLVRNDEGGYHATAATAQAGEPFFMKPATLGQYLLFDSESRLLSAAAPAGANTLDTPTDANIWSVLGVGDTVIYPATPPLWREPAIAELNQYREFDDPQAGYEAFTLTADSDETNLAVDTNGRLTTATASPSAPAQSFTFAKREASDCAEFPEAQSNTIGETFKGTTADGRVLGMADVHVHISATEFLGGAEWGAPFSRFGVTDAMGDGAERHGPNGSLDVLGAFYVGDFDGHDTVGWPTFKDWPSATALTHEAIYWKWLERAWKAGLRIAVNDLVENQTLCELLRNLNGANPLRNCNSMISAKRQINTMYAMQDYIDAQYGGRGEGWFQIVLDPQQARDVIEDGKLAVVLGIEISNLFDCKLNYSPLRTQEPFEETGEGGLENSYDCAMTDTGADNEISTQLSQIKELGVRQIITVHEFDNAFGGNGLFNDLLLNVGNRENTGGLPSDDLAAITAFINSGAISQLQDPTSNNQDGVINLQPFGGLSLGDYLTGLFSNPPERPTGEFWTTYDCPDDANTADFKGYLFSDHGGIILQTIPGIGPLASFTGQGGRPGGTVPFYPDTYQCNARWLTPIGQYAFEQIMRAGMIFDFDHMELEMKNQLLELAEAQTPVYPLVSTHGTFGGITNDQAERVLRGGGFIYPSMDNGQDMLAKMEELRVIYDAATADMADSDKPLYGFGFGTDTNGLSKQAAPRATIESGREVRYPYTLFSGKVFDEIDDFDNIAGVVFEQPRTRAPDGNGRTWSLDIDGSAHYGMLSGMVEEVRQEGNAEQMRNLFDSAEHFLRTWERSLESSAAINTNGFKIPEGVLRAAPKPSLIPSTLARP</sequence>
<feature type="region of interest" description="Disordered" evidence="1">
    <location>
        <begin position="29"/>
        <end position="58"/>
    </location>
</feature>
<accession>U2FWI5</accession>
<evidence type="ECO:0000256" key="1">
    <source>
        <dbReference type="SAM" id="MobiDB-lite"/>
    </source>
</evidence>
<keyword evidence="3" id="KW-1185">Reference proteome</keyword>
<dbReference type="Gene3D" id="3.20.20.140">
    <property type="entry name" value="Metal-dependent hydrolases"/>
    <property type="match status" value="2"/>
</dbReference>
<gene>
    <name evidence="2" type="ORF">SSPSH_002512</name>
</gene>
<protein>
    <submittedName>
        <fullName evidence="2">Membrane lipoprotein</fullName>
    </submittedName>
</protein>
<dbReference type="AlphaFoldDB" id="U2FWI5"/>
<dbReference type="EMBL" id="AFNV02000017">
    <property type="protein sequence ID" value="ERJ18598.1"/>
    <property type="molecule type" value="Genomic_DNA"/>
</dbReference>